<evidence type="ECO:0000259" key="1">
    <source>
        <dbReference type="Pfam" id="PF13456"/>
    </source>
</evidence>
<gene>
    <name evidence="2" type="ORF">BOLC9T53519H</name>
</gene>
<dbReference type="PANTHER" id="PTHR47723:SF19">
    <property type="entry name" value="POLYNUCLEOTIDYL TRANSFERASE, RIBONUCLEASE H-LIKE SUPERFAMILY PROTEIN"/>
    <property type="match status" value="1"/>
</dbReference>
<dbReference type="GO" id="GO:0003676">
    <property type="term" value="F:nucleic acid binding"/>
    <property type="evidence" value="ECO:0007669"/>
    <property type="project" value="InterPro"/>
</dbReference>
<dbReference type="InterPro" id="IPR053151">
    <property type="entry name" value="RNase_H-like"/>
</dbReference>
<dbReference type="PANTHER" id="PTHR47723">
    <property type="entry name" value="OS05G0353850 PROTEIN"/>
    <property type="match status" value="1"/>
</dbReference>
<dbReference type="InterPro" id="IPR012337">
    <property type="entry name" value="RNaseH-like_sf"/>
</dbReference>
<dbReference type="GO" id="GO:0004523">
    <property type="term" value="F:RNA-DNA hybrid ribonuclease activity"/>
    <property type="evidence" value="ECO:0007669"/>
    <property type="project" value="InterPro"/>
</dbReference>
<name>A0A3P6DMK0_BRAOL</name>
<dbReference type="EMBL" id="LR031875">
    <property type="protein sequence ID" value="VDD28196.1"/>
    <property type="molecule type" value="Genomic_DNA"/>
</dbReference>
<proteinExistence type="predicted"/>
<sequence>MEHLFFSCPYPKSIWRGAGLSDHTFIDPNISFELKIKAIISSVNNTALNLIDRQQPIWILWRIWKSRNQLVYGQQQSSWQMDLKHAKQEAQEWTLVLYKNKENCGVSPTEMVRRYSQWQKPIQGYVKINYDGIRTDQGIFIGGGQSKREVLGSGSLETELQALLMAMQHTWGKGHRKVVFEGDNIQVHELLTTSKRNFHMHNWIREIQGWKERFEDASFRWISREDNKAADCLAKQFHRSTTNFASINYVPVNITQFLHEDYISSNQ</sequence>
<dbReference type="InterPro" id="IPR002156">
    <property type="entry name" value="RNaseH_domain"/>
</dbReference>
<protein>
    <recommendedName>
        <fullName evidence="1">RNase H type-1 domain-containing protein</fullName>
    </recommendedName>
</protein>
<reference evidence="2" key="1">
    <citation type="submission" date="2018-11" db="EMBL/GenBank/DDBJ databases">
        <authorList>
            <consortium name="Genoscope - CEA"/>
            <person name="William W."/>
        </authorList>
    </citation>
    <scope>NUCLEOTIDE SEQUENCE</scope>
</reference>
<dbReference type="AlphaFoldDB" id="A0A3P6DMK0"/>
<dbReference type="Gene3D" id="3.30.420.10">
    <property type="entry name" value="Ribonuclease H-like superfamily/Ribonuclease H"/>
    <property type="match status" value="1"/>
</dbReference>
<dbReference type="SUPFAM" id="SSF53098">
    <property type="entry name" value="Ribonuclease H-like"/>
    <property type="match status" value="1"/>
</dbReference>
<feature type="domain" description="RNase H type-1" evidence="1">
    <location>
        <begin position="133"/>
        <end position="236"/>
    </location>
</feature>
<accession>A0A3P6DMK0</accession>
<dbReference type="Pfam" id="PF13456">
    <property type="entry name" value="RVT_3"/>
    <property type="match status" value="1"/>
</dbReference>
<evidence type="ECO:0000313" key="2">
    <source>
        <dbReference type="EMBL" id="VDD28196.1"/>
    </source>
</evidence>
<dbReference type="InterPro" id="IPR044730">
    <property type="entry name" value="RNase_H-like_dom_plant"/>
</dbReference>
<organism evidence="2">
    <name type="scientific">Brassica oleracea</name>
    <name type="common">Wild cabbage</name>
    <dbReference type="NCBI Taxonomy" id="3712"/>
    <lineage>
        <taxon>Eukaryota</taxon>
        <taxon>Viridiplantae</taxon>
        <taxon>Streptophyta</taxon>
        <taxon>Embryophyta</taxon>
        <taxon>Tracheophyta</taxon>
        <taxon>Spermatophyta</taxon>
        <taxon>Magnoliopsida</taxon>
        <taxon>eudicotyledons</taxon>
        <taxon>Gunneridae</taxon>
        <taxon>Pentapetalae</taxon>
        <taxon>rosids</taxon>
        <taxon>malvids</taxon>
        <taxon>Brassicales</taxon>
        <taxon>Brassicaceae</taxon>
        <taxon>Brassiceae</taxon>
        <taxon>Brassica</taxon>
    </lineage>
</organism>
<dbReference type="InterPro" id="IPR036397">
    <property type="entry name" value="RNaseH_sf"/>
</dbReference>
<dbReference type="CDD" id="cd06222">
    <property type="entry name" value="RNase_H_like"/>
    <property type="match status" value="1"/>
</dbReference>